<evidence type="ECO:0000313" key="6">
    <source>
        <dbReference type="Proteomes" id="UP000317243"/>
    </source>
</evidence>
<name>A0A5C5X5Y5_9PLAN</name>
<feature type="domain" description="HTH araC/xylS-type" evidence="4">
    <location>
        <begin position="320"/>
        <end position="418"/>
    </location>
</feature>
<dbReference type="GO" id="GO:0003700">
    <property type="term" value="F:DNA-binding transcription factor activity"/>
    <property type="evidence" value="ECO:0007669"/>
    <property type="project" value="InterPro"/>
</dbReference>
<dbReference type="AlphaFoldDB" id="A0A5C5X5Y5"/>
<dbReference type="PANTHER" id="PTHR30146:SF24">
    <property type="entry name" value="XYLOSE OPERON REGULATORY PROTEIN"/>
    <property type="match status" value="1"/>
</dbReference>
<dbReference type="SMART" id="SM00342">
    <property type="entry name" value="HTH_ARAC"/>
    <property type="match status" value="1"/>
</dbReference>
<evidence type="ECO:0000256" key="1">
    <source>
        <dbReference type="ARBA" id="ARBA00023015"/>
    </source>
</evidence>
<comment type="caution">
    <text evidence="5">The sequence shown here is derived from an EMBL/GenBank/DDBJ whole genome shotgun (WGS) entry which is preliminary data.</text>
</comment>
<dbReference type="InterPro" id="IPR046335">
    <property type="entry name" value="LacI/GalR-like_sensor"/>
</dbReference>
<keyword evidence="2" id="KW-0238">DNA-binding</keyword>
<dbReference type="InterPro" id="IPR018060">
    <property type="entry name" value="HTH_AraC"/>
</dbReference>
<gene>
    <name evidence="5" type="primary">xylR_1</name>
    <name evidence="5" type="ORF">KOR42_15490</name>
</gene>
<dbReference type="PANTHER" id="PTHR30146">
    <property type="entry name" value="LACI-RELATED TRANSCRIPTIONAL REPRESSOR"/>
    <property type="match status" value="1"/>
</dbReference>
<keyword evidence="3" id="KW-0804">Transcription</keyword>
<keyword evidence="1" id="KW-0805">Transcription regulation</keyword>
<evidence type="ECO:0000256" key="3">
    <source>
        <dbReference type="ARBA" id="ARBA00023163"/>
    </source>
</evidence>
<organism evidence="5 6">
    <name type="scientific">Thalassoglobus neptunius</name>
    <dbReference type="NCBI Taxonomy" id="1938619"/>
    <lineage>
        <taxon>Bacteria</taxon>
        <taxon>Pseudomonadati</taxon>
        <taxon>Planctomycetota</taxon>
        <taxon>Planctomycetia</taxon>
        <taxon>Planctomycetales</taxon>
        <taxon>Planctomycetaceae</taxon>
        <taxon>Thalassoglobus</taxon>
    </lineage>
</organism>
<dbReference type="CDD" id="cd01543">
    <property type="entry name" value="PBP1_XylR"/>
    <property type="match status" value="1"/>
</dbReference>
<protein>
    <submittedName>
        <fullName evidence="5">Xylose operon regulatory protein</fullName>
    </submittedName>
</protein>
<dbReference type="Gene3D" id="3.40.50.2300">
    <property type="match status" value="2"/>
</dbReference>
<evidence type="ECO:0000313" key="5">
    <source>
        <dbReference type="EMBL" id="TWT58178.1"/>
    </source>
</evidence>
<accession>A0A5C5X5Y5</accession>
<dbReference type="InterPro" id="IPR009057">
    <property type="entry name" value="Homeodomain-like_sf"/>
</dbReference>
<dbReference type="SUPFAM" id="SSF46689">
    <property type="entry name" value="Homeodomain-like"/>
    <property type="match status" value="1"/>
</dbReference>
<keyword evidence="6" id="KW-1185">Reference proteome</keyword>
<dbReference type="Proteomes" id="UP000317243">
    <property type="component" value="Unassembled WGS sequence"/>
</dbReference>
<sequence>MFCLKAGFGASTLHQSPLTRHDAASIALHFPLQVTQNMPTKRRVALVVETSSIYGRRLLTGIIKFMRKHDEWSVFLEQRDLSSDPPLWLNHWNGDGILSRATTARLADAVAAKGIPLVELTDRREDLGFCHVWSDDAKIGKLAADHLLDRGFRHLAFCGFSGEAWSERRQNAFENTVRQKLGDSAVYNSTWFGTAARPWEEEQEHLSRWINELEKPVGIFACNDVRGQQILDTCFQDDVAVPEEVAVIGVDNDEILCQLCRPPLSSVVPNAELVGYRAAETLSKLMNCEPVHEPKVFVPPLGISTRQSTDVVAIEDQTVASALRYIRENACSGITVEDVLQIVPMSRSSLERKMRKYLNRSPQQEIRKVQVKRAQQLLTETDLPLEKIANLCGFQHPEYMHVVFRREIGQTPGAYRKRGRT</sequence>
<dbReference type="GO" id="GO:0000976">
    <property type="term" value="F:transcription cis-regulatory region binding"/>
    <property type="evidence" value="ECO:0007669"/>
    <property type="project" value="TreeGrafter"/>
</dbReference>
<dbReference type="EMBL" id="SIHI01000001">
    <property type="protein sequence ID" value="TWT58178.1"/>
    <property type="molecule type" value="Genomic_DNA"/>
</dbReference>
<dbReference type="Gene3D" id="1.10.10.60">
    <property type="entry name" value="Homeodomain-like"/>
    <property type="match status" value="1"/>
</dbReference>
<proteinExistence type="predicted"/>
<dbReference type="Pfam" id="PF13377">
    <property type="entry name" value="Peripla_BP_3"/>
    <property type="match status" value="1"/>
</dbReference>
<evidence type="ECO:0000256" key="2">
    <source>
        <dbReference type="ARBA" id="ARBA00023125"/>
    </source>
</evidence>
<evidence type="ECO:0000259" key="4">
    <source>
        <dbReference type="PROSITE" id="PS01124"/>
    </source>
</evidence>
<dbReference type="PROSITE" id="PS01124">
    <property type="entry name" value="HTH_ARAC_FAMILY_2"/>
    <property type="match status" value="1"/>
</dbReference>
<reference evidence="5 6" key="1">
    <citation type="submission" date="2019-02" db="EMBL/GenBank/DDBJ databases">
        <title>Deep-cultivation of Planctomycetes and their phenomic and genomic characterization uncovers novel biology.</title>
        <authorList>
            <person name="Wiegand S."/>
            <person name="Jogler M."/>
            <person name="Boedeker C."/>
            <person name="Pinto D."/>
            <person name="Vollmers J."/>
            <person name="Rivas-Marin E."/>
            <person name="Kohn T."/>
            <person name="Peeters S.H."/>
            <person name="Heuer A."/>
            <person name="Rast P."/>
            <person name="Oberbeckmann S."/>
            <person name="Bunk B."/>
            <person name="Jeske O."/>
            <person name="Meyerdierks A."/>
            <person name="Storesund J.E."/>
            <person name="Kallscheuer N."/>
            <person name="Luecker S."/>
            <person name="Lage O.M."/>
            <person name="Pohl T."/>
            <person name="Merkel B.J."/>
            <person name="Hornburger P."/>
            <person name="Mueller R.-W."/>
            <person name="Bruemmer F."/>
            <person name="Labrenz M."/>
            <person name="Spormann A.M."/>
            <person name="Op Den Camp H."/>
            <person name="Overmann J."/>
            <person name="Amann R."/>
            <person name="Jetten M.S.M."/>
            <person name="Mascher T."/>
            <person name="Medema M.H."/>
            <person name="Devos D.P."/>
            <person name="Kaster A.-K."/>
            <person name="Ovreas L."/>
            <person name="Rohde M."/>
            <person name="Galperin M.Y."/>
            <person name="Jogler C."/>
        </authorList>
    </citation>
    <scope>NUCLEOTIDE SEQUENCE [LARGE SCALE GENOMIC DNA]</scope>
    <source>
        <strain evidence="5 6">KOR42</strain>
    </source>
</reference>
<dbReference type="InterPro" id="IPR028082">
    <property type="entry name" value="Peripla_BP_I"/>
</dbReference>
<dbReference type="Pfam" id="PF12833">
    <property type="entry name" value="HTH_18"/>
    <property type="match status" value="1"/>
</dbReference>
<dbReference type="SUPFAM" id="SSF53822">
    <property type="entry name" value="Periplasmic binding protein-like I"/>
    <property type="match status" value="1"/>
</dbReference>